<keyword evidence="5" id="KW-1185">Reference proteome</keyword>
<feature type="compositionally biased region" description="Low complexity" evidence="1">
    <location>
        <begin position="299"/>
        <end position="315"/>
    </location>
</feature>
<keyword evidence="2" id="KW-0472">Membrane</keyword>
<dbReference type="InterPro" id="IPR038765">
    <property type="entry name" value="Papain-like_cys_pep_sf"/>
</dbReference>
<dbReference type="RefSeq" id="WP_146807254.1">
    <property type="nucleotide sequence ID" value="NZ_BJUA01000013.1"/>
</dbReference>
<keyword evidence="2" id="KW-0812">Transmembrane</keyword>
<dbReference type="AlphaFoldDB" id="A0A510UW02"/>
<keyword evidence="2" id="KW-1133">Transmembrane helix</keyword>
<evidence type="ECO:0000313" key="5">
    <source>
        <dbReference type="Proteomes" id="UP000321386"/>
    </source>
</evidence>
<dbReference type="InterPro" id="IPR021878">
    <property type="entry name" value="TgpA_N"/>
</dbReference>
<dbReference type="SUPFAM" id="SSF54001">
    <property type="entry name" value="Cysteine proteinases"/>
    <property type="match status" value="1"/>
</dbReference>
<feature type="domain" description="Transglutaminase-like" evidence="3">
    <location>
        <begin position="514"/>
        <end position="583"/>
    </location>
</feature>
<dbReference type="Pfam" id="PF11992">
    <property type="entry name" value="TgpA_N"/>
    <property type="match status" value="1"/>
</dbReference>
<feature type="transmembrane region" description="Helical" evidence="2">
    <location>
        <begin position="66"/>
        <end position="87"/>
    </location>
</feature>
<dbReference type="InterPro" id="IPR052901">
    <property type="entry name" value="Bact_TGase-like"/>
</dbReference>
<dbReference type="OrthoDB" id="9804023at2"/>
<dbReference type="InterPro" id="IPR002931">
    <property type="entry name" value="Transglutaminase-like"/>
</dbReference>
<comment type="caution">
    <text evidence="4">The sequence shown here is derived from an EMBL/GenBank/DDBJ whole genome shotgun (WGS) entry which is preliminary data.</text>
</comment>
<gene>
    <name evidence="4" type="ORF">CPE01_26000</name>
</gene>
<protein>
    <recommendedName>
        <fullName evidence="3">Transglutaminase-like domain-containing protein</fullName>
    </recommendedName>
</protein>
<name>A0A510UW02_9CELL</name>
<dbReference type="EMBL" id="BJUA01000013">
    <property type="protein sequence ID" value="GEK18867.1"/>
    <property type="molecule type" value="Genomic_DNA"/>
</dbReference>
<dbReference type="PANTHER" id="PTHR42736">
    <property type="entry name" value="PROTEIN-GLUTAMINE GAMMA-GLUTAMYLTRANSFERASE"/>
    <property type="match status" value="1"/>
</dbReference>
<dbReference type="Pfam" id="PF01841">
    <property type="entry name" value="Transglut_core"/>
    <property type="match status" value="1"/>
</dbReference>
<feature type="transmembrane region" description="Helical" evidence="2">
    <location>
        <begin position="178"/>
        <end position="195"/>
    </location>
</feature>
<dbReference type="SMART" id="SM00460">
    <property type="entry name" value="TGc"/>
    <property type="match status" value="1"/>
</dbReference>
<accession>A0A510UW02</accession>
<evidence type="ECO:0000256" key="2">
    <source>
        <dbReference type="SAM" id="Phobius"/>
    </source>
</evidence>
<organism evidence="4 5">
    <name type="scientific">Cellulomonas persica</name>
    <dbReference type="NCBI Taxonomy" id="76861"/>
    <lineage>
        <taxon>Bacteria</taxon>
        <taxon>Bacillati</taxon>
        <taxon>Actinomycetota</taxon>
        <taxon>Actinomycetes</taxon>
        <taxon>Micrococcales</taxon>
        <taxon>Cellulomonadaceae</taxon>
        <taxon>Cellulomonas</taxon>
    </lineage>
</organism>
<sequence>MSPLHVTTPRGWRAAVATALCALATLASLHALTNLLGTVPWRGAVTVQVLVVAASVMIVRALTRSVWAPSVVGLVVAFVAVLLRYGAPPGRLQLVPDLSSWERTAAMWSEGVHVVQVATVPVDVVRPLELMLAVGALLVFLAADLLAVGLGMPALAGVAFAAMWTPTIVLGFPARGSALFWTGLLYLLLLALSVAPRGTRDDDARRAGLAGASAAGVLVVALVAGPVLAGLPGWSSWGLPQFGSGRGGPVDLTSDLDVRESLGSRTDDVVLRYQVRSLDEAADDERREDESGQAEEPADPATPAPSATAGAAPAVNASSVGPLRAFTLLSFDGRSWHSDSPSEQAVDVGDADGLLTSDPALLGTAPDPSRGTIAIVDATVGVLEDRQLPISTFPRTLDVEGDWSYDVSRDQVDGAEETFEGMEFSMTVEIPSLTADELEDAQVATTGDPRALEVPASSHEADIRALAAQVAQDAGATTPYERALALQTFLRSSANFTYDTHVAPARTDDPVWDFLESRQGYCVQFATAMTVMARSLGLPARVGVGFLPGSATGGSYVVTGQQSHAWPEIAFEGYGWVRFEPTPAVQTGAPPPWSDPFANTGGGAFPTGDVIPTGAPVTGGTAPVNNGPGTVTTTEETTWVPVAITVAVVLVIAALVVTALTRRRARVLADLTPEQAWVRLRRGLARLGVRWTPATTPRAVVPVVVRQVEHAAGGPLDDESVEALRSLARAVEQERYALHAVAPEPGATARWADQVITGARGAGVARQSRLSQARHAVRGLVHRNSRSSVRR</sequence>
<reference evidence="4 5" key="1">
    <citation type="submission" date="2019-07" db="EMBL/GenBank/DDBJ databases">
        <title>Whole genome shotgun sequence of Cellulomonas persica NBRC 101101.</title>
        <authorList>
            <person name="Hosoyama A."/>
            <person name="Uohara A."/>
            <person name="Ohji S."/>
            <person name="Ichikawa N."/>
        </authorList>
    </citation>
    <scope>NUCLEOTIDE SEQUENCE [LARGE SCALE GENOMIC DNA]</scope>
    <source>
        <strain evidence="4 5">NBRC 101101</strain>
    </source>
</reference>
<feature type="transmembrane region" description="Helical" evidence="2">
    <location>
        <begin position="130"/>
        <end position="147"/>
    </location>
</feature>
<evidence type="ECO:0000256" key="1">
    <source>
        <dbReference type="SAM" id="MobiDB-lite"/>
    </source>
</evidence>
<dbReference type="Gene3D" id="3.10.620.30">
    <property type="match status" value="1"/>
</dbReference>
<feature type="region of interest" description="Disordered" evidence="1">
    <location>
        <begin position="280"/>
        <end position="315"/>
    </location>
</feature>
<dbReference type="Proteomes" id="UP000321386">
    <property type="component" value="Unassembled WGS sequence"/>
</dbReference>
<proteinExistence type="predicted"/>
<feature type="transmembrane region" description="Helical" evidence="2">
    <location>
        <begin position="639"/>
        <end position="660"/>
    </location>
</feature>
<dbReference type="PANTHER" id="PTHR42736:SF1">
    <property type="entry name" value="PROTEIN-GLUTAMINE GAMMA-GLUTAMYLTRANSFERASE"/>
    <property type="match status" value="1"/>
</dbReference>
<evidence type="ECO:0000259" key="3">
    <source>
        <dbReference type="SMART" id="SM00460"/>
    </source>
</evidence>
<feature type="transmembrane region" description="Helical" evidence="2">
    <location>
        <begin position="41"/>
        <end position="59"/>
    </location>
</feature>
<evidence type="ECO:0000313" key="4">
    <source>
        <dbReference type="EMBL" id="GEK18867.1"/>
    </source>
</evidence>
<feature type="transmembrane region" description="Helical" evidence="2">
    <location>
        <begin position="207"/>
        <end position="231"/>
    </location>
</feature>